<dbReference type="Proteomes" id="UP000032722">
    <property type="component" value="Chromosome"/>
</dbReference>
<organism evidence="2">
    <name type="scientific">Mycoplasmopsis gallinacea</name>
    <dbReference type="NCBI Taxonomy" id="29556"/>
    <lineage>
        <taxon>Bacteria</taxon>
        <taxon>Bacillati</taxon>
        <taxon>Mycoplasmatota</taxon>
        <taxon>Mycoplasmoidales</taxon>
        <taxon>Metamycoplasmataceae</taxon>
        <taxon>Mycoplasmopsis</taxon>
    </lineage>
</organism>
<accession>A0A0D5ZJQ9</accession>
<dbReference type="PATRIC" id="fig|29556.3.peg.388"/>
<dbReference type="AlphaFoldDB" id="A0A0D5ZJQ9"/>
<dbReference type="HOGENOM" id="CLU_116677_0_0_14"/>
<evidence type="ECO:0000313" key="1">
    <source>
        <dbReference type="EMBL" id="AKA50001.1"/>
    </source>
</evidence>
<dbReference type="Gene3D" id="2.30.30.180">
    <property type="entry name" value="Ribosome maturation factor RimP, C-terminal domain"/>
    <property type="match status" value="1"/>
</dbReference>
<proteinExistence type="predicted"/>
<dbReference type="EMBL" id="CP011021">
    <property type="protein sequence ID" value="AKA50001.1"/>
    <property type="molecule type" value="Genomic_DNA"/>
</dbReference>
<sequence length="142" mass="16447">MDYKKILNEHFGDLILDAKMVFDPESSLEITINTDSLDVVTEQSRKIVDFLESQTWFKDSWNVIVLSKGTDLNVNLDNVSDFVGQMVTFNLHKSFEGQNVFNVEILEDLGDEILVRWNNKGNLRKIKLNKSNITKAEKYIKF</sequence>
<gene>
    <name evidence="1" type="ORF">VO56_01920</name>
</gene>
<evidence type="ECO:0000313" key="2">
    <source>
        <dbReference type="Proteomes" id="UP000032722"/>
    </source>
</evidence>
<evidence type="ECO:0008006" key="3">
    <source>
        <dbReference type="Google" id="ProtNLM"/>
    </source>
</evidence>
<name>A0A0D5ZJQ9_9BACT</name>
<protein>
    <recommendedName>
        <fullName evidence="3">Ribosome assembly cofactor RimP</fullName>
    </recommendedName>
</protein>
<reference evidence="1 2" key="1">
    <citation type="journal article" date="2015" name="Genome Announc.">
        <title>Complete Genome Sequence of Mycoplasma meleagridis, a Possible Emerging Pathogen in Chickens.</title>
        <authorList>
            <person name="Abolnik C."/>
        </authorList>
    </citation>
    <scope>NUCLEOTIDE SEQUENCE [LARGE SCALE GENOMIC DNA]</scope>
    <source>
        <strain evidence="1 2">B2096 8B</strain>
    </source>
</reference>
<dbReference type="KEGG" id="mgb:VO56_01920"/>